<evidence type="ECO:0000313" key="6">
    <source>
        <dbReference type="Proteomes" id="UP000004374"/>
    </source>
</evidence>
<organism evidence="5 6">
    <name type="scientific">Rheinheimera nanhaiensis E407-8</name>
    <dbReference type="NCBI Taxonomy" id="562729"/>
    <lineage>
        <taxon>Bacteria</taxon>
        <taxon>Pseudomonadati</taxon>
        <taxon>Pseudomonadota</taxon>
        <taxon>Gammaproteobacteria</taxon>
        <taxon>Chromatiales</taxon>
        <taxon>Chromatiaceae</taxon>
        <taxon>Rheinheimera</taxon>
    </lineage>
</organism>
<comment type="similarity">
    <text evidence="4">Belongs to the UbiC family.</text>
</comment>
<dbReference type="UniPathway" id="UPA00232"/>
<dbReference type="InterPro" id="IPR028978">
    <property type="entry name" value="Chorismate_lyase_/UTRA_dom_sf"/>
</dbReference>
<dbReference type="Proteomes" id="UP000004374">
    <property type="component" value="Unassembled WGS sequence"/>
</dbReference>
<evidence type="ECO:0000256" key="4">
    <source>
        <dbReference type="HAMAP-Rule" id="MF_01632"/>
    </source>
</evidence>
<keyword evidence="3 4" id="KW-0456">Lyase</keyword>
<proteinExistence type="inferred from homology"/>
<feature type="binding site" evidence="4">
    <location>
        <position position="164"/>
    </location>
    <ligand>
        <name>substrate</name>
    </ligand>
</feature>
<comment type="function">
    <text evidence="4">Removes the pyruvyl group from chorismate, with concomitant aromatization of the ring, to provide 4-hydroxybenzoate (4HB) for the ubiquinone pathway.</text>
</comment>
<dbReference type="GO" id="GO:0006744">
    <property type="term" value="P:ubiquinone biosynthetic process"/>
    <property type="evidence" value="ECO:0007669"/>
    <property type="project" value="UniProtKB-UniRule"/>
</dbReference>
<evidence type="ECO:0000256" key="2">
    <source>
        <dbReference type="ARBA" id="ARBA00022688"/>
    </source>
</evidence>
<dbReference type="EMBL" id="BAFK01000001">
    <property type="protein sequence ID" value="GAB57157.1"/>
    <property type="molecule type" value="Genomic_DNA"/>
</dbReference>
<evidence type="ECO:0000256" key="3">
    <source>
        <dbReference type="ARBA" id="ARBA00023239"/>
    </source>
</evidence>
<reference evidence="5 6" key="1">
    <citation type="journal article" date="2012" name="J. Bacteriol.">
        <title>Genome Sequence of the Protease-Producing Bacterium Rheinheimera nanhaiensis E407-8T, Isolated from Deep-Sea Sediment of the South China Sea.</title>
        <authorList>
            <person name="Zhang X.-Y."/>
            <person name="Zhang Y.-J."/>
            <person name="Qin Q.-L."/>
            <person name="Xie B.-B."/>
            <person name="Chen X.-L."/>
            <person name="Zhou B.-C."/>
            <person name="Zhang Y.-Z."/>
        </authorList>
    </citation>
    <scope>NUCLEOTIDE SEQUENCE [LARGE SCALE GENOMIC DNA]</scope>
    <source>
        <strain evidence="5 6">E407-8</strain>
    </source>
</reference>
<accession>I1DSX9</accession>
<comment type="caution">
    <text evidence="5">The sequence shown here is derived from an EMBL/GenBank/DDBJ whole genome shotgun (WGS) entry which is preliminary data.</text>
</comment>
<keyword evidence="6" id="KW-1185">Reference proteome</keyword>
<dbReference type="STRING" id="562729.RNAN_0120"/>
<keyword evidence="2 4" id="KW-0831">Ubiquinone biosynthesis</keyword>
<gene>
    <name evidence="4 5" type="primary">ubiC</name>
    <name evidence="5" type="ORF">RNAN_0120</name>
</gene>
<dbReference type="HAMAP" id="MF_01632">
    <property type="entry name" value="UbiC"/>
    <property type="match status" value="1"/>
</dbReference>
<dbReference type="GO" id="GO:0042866">
    <property type="term" value="P:pyruvate biosynthetic process"/>
    <property type="evidence" value="ECO:0007669"/>
    <property type="project" value="UniProtKB-UniRule"/>
</dbReference>
<dbReference type="GO" id="GO:0005829">
    <property type="term" value="C:cytosol"/>
    <property type="evidence" value="ECO:0007669"/>
    <property type="project" value="TreeGrafter"/>
</dbReference>
<dbReference type="GO" id="GO:0008813">
    <property type="term" value="F:chorismate lyase activity"/>
    <property type="evidence" value="ECO:0007669"/>
    <property type="project" value="UniProtKB-UniRule"/>
</dbReference>
<feature type="binding site" evidence="4">
    <location>
        <position position="111"/>
    </location>
    <ligand>
        <name>substrate</name>
    </ligand>
</feature>
<dbReference type="PANTHER" id="PTHR38683">
    <property type="entry name" value="CHORISMATE PYRUVATE-LYASE"/>
    <property type="match status" value="1"/>
</dbReference>
<dbReference type="EC" id="4.1.3.40" evidence="4"/>
<dbReference type="InterPro" id="IPR007440">
    <property type="entry name" value="Chorismate--pyruvate_lyase"/>
</dbReference>
<evidence type="ECO:0000313" key="5">
    <source>
        <dbReference type="EMBL" id="GAB57157.1"/>
    </source>
</evidence>
<keyword evidence="4 5" id="KW-0670">Pyruvate</keyword>
<comment type="caution">
    <text evidence="4">Lacks conserved residue(s) required for the propagation of feature annotation.</text>
</comment>
<comment type="catalytic activity">
    <reaction evidence="4">
        <text>chorismate = 4-hydroxybenzoate + pyruvate</text>
        <dbReference type="Rhea" id="RHEA:16505"/>
        <dbReference type="ChEBI" id="CHEBI:15361"/>
        <dbReference type="ChEBI" id="CHEBI:17879"/>
        <dbReference type="ChEBI" id="CHEBI:29748"/>
        <dbReference type="EC" id="4.1.3.40"/>
    </reaction>
</comment>
<comment type="subcellular location">
    <subcellularLocation>
        <location evidence="4">Cytoplasm</location>
    </subcellularLocation>
</comment>
<evidence type="ECO:0000256" key="1">
    <source>
        <dbReference type="ARBA" id="ARBA00022490"/>
    </source>
</evidence>
<comment type="pathway">
    <text evidence="4">Cofactor biosynthesis; ubiquinone biosynthesis.</text>
</comment>
<keyword evidence="1 4" id="KW-0963">Cytoplasm</keyword>
<dbReference type="SUPFAM" id="SSF64288">
    <property type="entry name" value="Chorismate lyase-like"/>
    <property type="match status" value="1"/>
</dbReference>
<dbReference type="Pfam" id="PF04345">
    <property type="entry name" value="Chor_lyase"/>
    <property type="match status" value="1"/>
</dbReference>
<protein>
    <recommendedName>
        <fullName evidence="4">Probable chorismate pyruvate-lyase</fullName>
        <shortName evidence="4">CL</shortName>
        <shortName evidence="4">CPL</shortName>
        <ecNumber evidence="4">4.1.3.40</ecNumber>
    </recommendedName>
</protein>
<feature type="binding site" evidence="4">
    <location>
        <position position="74"/>
    </location>
    <ligand>
        <name>substrate</name>
    </ligand>
</feature>
<dbReference type="PANTHER" id="PTHR38683:SF1">
    <property type="entry name" value="CHORISMATE PYRUVATE-LYASE"/>
    <property type="match status" value="1"/>
</dbReference>
<dbReference type="AlphaFoldDB" id="I1DSX9"/>
<sequence>MTTALISLDQPWQDARSLTLPAELAPWILEPASLTARLKRHCRHFRLQLLNERQSALPPFLQPLLPGTANAQLREVMLWCDDKPCVYAQSWLPQQTINRLQPLADMGERPLGDYIFQQPGLSRGTIEATELQLHGVLTRGTEAGHCFARRSVFQLHGLPLLVAEVFLPAIRRLEPVTA</sequence>
<dbReference type="Gene3D" id="3.40.1410.10">
    <property type="entry name" value="Chorismate lyase-like"/>
    <property type="match status" value="1"/>
</dbReference>
<name>I1DSX9_9GAMM</name>